<name>A0A4C1U1T8_EUMVA</name>
<gene>
    <name evidence="1" type="ORF">EVAR_82122_1</name>
</gene>
<evidence type="ECO:0000313" key="2">
    <source>
        <dbReference type="Proteomes" id="UP000299102"/>
    </source>
</evidence>
<dbReference type="AlphaFoldDB" id="A0A4C1U1T8"/>
<organism evidence="1 2">
    <name type="scientific">Eumeta variegata</name>
    <name type="common">Bagworm moth</name>
    <name type="synonym">Eumeta japonica</name>
    <dbReference type="NCBI Taxonomy" id="151549"/>
    <lineage>
        <taxon>Eukaryota</taxon>
        <taxon>Metazoa</taxon>
        <taxon>Ecdysozoa</taxon>
        <taxon>Arthropoda</taxon>
        <taxon>Hexapoda</taxon>
        <taxon>Insecta</taxon>
        <taxon>Pterygota</taxon>
        <taxon>Neoptera</taxon>
        <taxon>Endopterygota</taxon>
        <taxon>Lepidoptera</taxon>
        <taxon>Glossata</taxon>
        <taxon>Ditrysia</taxon>
        <taxon>Tineoidea</taxon>
        <taxon>Psychidae</taxon>
        <taxon>Oiketicinae</taxon>
        <taxon>Eumeta</taxon>
    </lineage>
</organism>
<reference evidence="1 2" key="1">
    <citation type="journal article" date="2019" name="Commun. Biol.">
        <title>The bagworm genome reveals a unique fibroin gene that provides high tensile strength.</title>
        <authorList>
            <person name="Kono N."/>
            <person name="Nakamura H."/>
            <person name="Ohtoshi R."/>
            <person name="Tomita M."/>
            <person name="Numata K."/>
            <person name="Arakawa K."/>
        </authorList>
    </citation>
    <scope>NUCLEOTIDE SEQUENCE [LARGE SCALE GENOMIC DNA]</scope>
</reference>
<comment type="caution">
    <text evidence="1">The sequence shown here is derived from an EMBL/GenBank/DDBJ whole genome shotgun (WGS) entry which is preliminary data.</text>
</comment>
<protein>
    <submittedName>
        <fullName evidence="1">Uncharacterized protein</fullName>
    </submittedName>
</protein>
<dbReference type="EMBL" id="BGZK01000116">
    <property type="protein sequence ID" value="GBP20249.1"/>
    <property type="molecule type" value="Genomic_DNA"/>
</dbReference>
<evidence type="ECO:0000313" key="1">
    <source>
        <dbReference type="EMBL" id="GBP20249.1"/>
    </source>
</evidence>
<keyword evidence="2" id="KW-1185">Reference proteome</keyword>
<dbReference type="Proteomes" id="UP000299102">
    <property type="component" value="Unassembled WGS sequence"/>
</dbReference>
<proteinExistence type="predicted"/>
<accession>A0A4C1U1T8</accession>
<sequence length="117" mass="12757">MAITPLTKSVQTRSRSRLCADEDVNAPAVKAILNIVYGKNVLNPLLTVAILGGVEKFQLVEVVMGRSQSSYNRQPLRIDKKASQIATLVVTVASYSVDWCETSACDIRAYVTGLQDL</sequence>